<evidence type="ECO:0000256" key="2">
    <source>
        <dbReference type="SAM" id="MobiDB-lite"/>
    </source>
</evidence>
<dbReference type="SUPFAM" id="SSF57756">
    <property type="entry name" value="Retrovirus zinc finger-like domains"/>
    <property type="match status" value="1"/>
</dbReference>
<feature type="compositionally biased region" description="Polar residues" evidence="2">
    <location>
        <begin position="84"/>
        <end position="96"/>
    </location>
</feature>
<dbReference type="InterPro" id="IPR036875">
    <property type="entry name" value="Znf_CCHC_sf"/>
</dbReference>
<feature type="domain" description="CCHC-type" evidence="3">
    <location>
        <begin position="21"/>
        <end position="35"/>
    </location>
</feature>
<reference evidence="4 5" key="1">
    <citation type="submission" date="2024-02" db="EMBL/GenBank/DDBJ databases">
        <authorList>
            <person name="Daric V."/>
            <person name="Darras S."/>
        </authorList>
    </citation>
    <scope>NUCLEOTIDE SEQUENCE [LARGE SCALE GENOMIC DNA]</scope>
</reference>
<keyword evidence="1" id="KW-0479">Metal-binding</keyword>
<accession>A0ABP0G8I2</accession>
<dbReference type="EMBL" id="CAWYQH010000108">
    <property type="protein sequence ID" value="CAK8688121.1"/>
    <property type="molecule type" value="Genomic_DNA"/>
</dbReference>
<feature type="region of interest" description="Disordered" evidence="2">
    <location>
        <begin position="67"/>
        <end position="148"/>
    </location>
</feature>
<dbReference type="PROSITE" id="PS50158">
    <property type="entry name" value="ZF_CCHC"/>
    <property type="match status" value="1"/>
</dbReference>
<evidence type="ECO:0000313" key="5">
    <source>
        <dbReference type="Proteomes" id="UP001642483"/>
    </source>
</evidence>
<dbReference type="InterPro" id="IPR001878">
    <property type="entry name" value="Znf_CCHC"/>
</dbReference>
<proteinExistence type="predicted"/>
<dbReference type="Pfam" id="PF00098">
    <property type="entry name" value="zf-CCHC"/>
    <property type="match status" value="1"/>
</dbReference>
<protein>
    <recommendedName>
        <fullName evidence="3">CCHC-type domain-containing protein</fullName>
    </recommendedName>
</protein>
<keyword evidence="5" id="KW-1185">Reference proteome</keyword>
<comment type="caution">
    <text evidence="4">The sequence shown here is derived from an EMBL/GenBank/DDBJ whole genome shotgun (WGS) entry which is preliminary data.</text>
</comment>
<keyword evidence="1" id="KW-0863">Zinc-finger</keyword>
<gene>
    <name evidence="4" type="ORF">CVLEPA_LOCUS20154</name>
</gene>
<keyword evidence="1" id="KW-0862">Zinc</keyword>
<evidence type="ECO:0000256" key="1">
    <source>
        <dbReference type="PROSITE-ProRule" id="PRU00047"/>
    </source>
</evidence>
<sequence>MAGKRVFDKRLCPNYGKVKTCHYCDETGHLVKECPYKVTKQDVVNESWKAVGETRRTFAGVTFKQMENTSPERYSPSKEDFPELQNNSGALNNRLSTPLAKTKPPKLGTSKGQINHFDGSTIEFSGEEDSLGPRRHFQRRPWDRQMPI</sequence>
<evidence type="ECO:0000313" key="4">
    <source>
        <dbReference type="EMBL" id="CAK8688121.1"/>
    </source>
</evidence>
<evidence type="ECO:0000259" key="3">
    <source>
        <dbReference type="PROSITE" id="PS50158"/>
    </source>
</evidence>
<dbReference type="Proteomes" id="UP001642483">
    <property type="component" value="Unassembled WGS sequence"/>
</dbReference>
<organism evidence="4 5">
    <name type="scientific">Clavelina lepadiformis</name>
    <name type="common">Light-bulb sea squirt</name>
    <name type="synonym">Ascidia lepadiformis</name>
    <dbReference type="NCBI Taxonomy" id="159417"/>
    <lineage>
        <taxon>Eukaryota</taxon>
        <taxon>Metazoa</taxon>
        <taxon>Chordata</taxon>
        <taxon>Tunicata</taxon>
        <taxon>Ascidiacea</taxon>
        <taxon>Aplousobranchia</taxon>
        <taxon>Clavelinidae</taxon>
        <taxon>Clavelina</taxon>
    </lineage>
</organism>
<name>A0ABP0G8I2_CLALP</name>
<dbReference type="Gene3D" id="4.10.60.10">
    <property type="entry name" value="Zinc finger, CCHC-type"/>
    <property type="match status" value="1"/>
</dbReference>